<name>A0ABP7KYR3_9ACTN</name>
<proteinExistence type="predicted"/>
<gene>
    <name evidence="4" type="ORF">GCM10022207_65610</name>
</gene>
<keyword evidence="2" id="KW-1133">Transmembrane helix</keyword>
<dbReference type="EMBL" id="BAAAZA010000025">
    <property type="protein sequence ID" value="GAA3889009.1"/>
    <property type="molecule type" value="Genomic_DNA"/>
</dbReference>
<feature type="domain" description="PPM-type phosphatase" evidence="3">
    <location>
        <begin position="165"/>
        <end position="390"/>
    </location>
</feature>
<dbReference type="PANTHER" id="PTHR43156">
    <property type="entry name" value="STAGE II SPORULATION PROTEIN E-RELATED"/>
    <property type="match status" value="1"/>
</dbReference>
<dbReference type="Gene3D" id="3.60.40.10">
    <property type="entry name" value="PPM-type phosphatase domain"/>
    <property type="match status" value="1"/>
</dbReference>
<keyword evidence="2" id="KW-0812">Transmembrane</keyword>
<evidence type="ECO:0000313" key="5">
    <source>
        <dbReference type="Proteomes" id="UP001501563"/>
    </source>
</evidence>
<dbReference type="InterPro" id="IPR036457">
    <property type="entry name" value="PPM-type-like_dom_sf"/>
</dbReference>
<dbReference type="InterPro" id="IPR001932">
    <property type="entry name" value="PPM-type_phosphatase-like_dom"/>
</dbReference>
<evidence type="ECO:0000256" key="1">
    <source>
        <dbReference type="ARBA" id="ARBA00022801"/>
    </source>
</evidence>
<evidence type="ECO:0000259" key="3">
    <source>
        <dbReference type="SMART" id="SM00331"/>
    </source>
</evidence>
<organism evidence="4 5">
    <name type="scientific">Streptomyces lannensis</name>
    <dbReference type="NCBI Taxonomy" id="766498"/>
    <lineage>
        <taxon>Bacteria</taxon>
        <taxon>Bacillati</taxon>
        <taxon>Actinomycetota</taxon>
        <taxon>Actinomycetes</taxon>
        <taxon>Kitasatosporales</taxon>
        <taxon>Streptomycetaceae</taxon>
        <taxon>Streptomyces</taxon>
    </lineage>
</organism>
<feature type="transmembrane region" description="Helical" evidence="2">
    <location>
        <begin position="41"/>
        <end position="61"/>
    </location>
</feature>
<evidence type="ECO:0000256" key="2">
    <source>
        <dbReference type="SAM" id="Phobius"/>
    </source>
</evidence>
<dbReference type="Pfam" id="PF07228">
    <property type="entry name" value="SpoIIE"/>
    <property type="match status" value="1"/>
</dbReference>
<keyword evidence="1" id="KW-0378">Hydrolase</keyword>
<dbReference type="PANTHER" id="PTHR43156:SF2">
    <property type="entry name" value="STAGE II SPORULATION PROTEIN E"/>
    <property type="match status" value="1"/>
</dbReference>
<feature type="transmembrane region" description="Helical" evidence="2">
    <location>
        <begin position="81"/>
        <end position="100"/>
    </location>
</feature>
<feature type="transmembrane region" description="Helical" evidence="2">
    <location>
        <begin position="112"/>
        <end position="132"/>
    </location>
</feature>
<dbReference type="InterPro" id="IPR052016">
    <property type="entry name" value="Bact_Sigma-Reg"/>
</dbReference>
<accession>A0ABP7KYR3</accession>
<protein>
    <submittedName>
        <fullName evidence="4">PP2C family protein-serine/threonine phosphatase</fullName>
    </submittedName>
</protein>
<evidence type="ECO:0000313" key="4">
    <source>
        <dbReference type="EMBL" id="GAA3889009.1"/>
    </source>
</evidence>
<dbReference type="SMART" id="SM00331">
    <property type="entry name" value="PP2C_SIG"/>
    <property type="match status" value="1"/>
</dbReference>
<sequence length="397" mass="42612">MRGQALLRGGRVREHIVSAVIGIRSVAEGLKVRLRAAPHPMWVLGPLAVIVAVPVADGFLPPDIHLAHVLDVAVAVVALRAGPRLTALIGSLSVLSLIMAGAERRILGTESVVVELGTLVALCAFLVFFTHLRDRSRQKLVQVRSISDATQRVVLRPLPERAGPVELASRYRGAEADACIGGDLYAVARISGSTRLLIGDVRGKGLASISDTAVVLGAFRAASHRQIPLPQLVGHMEDAIRWGLAEFSRSEDDAAERFVTAAIVDIPDNEPVVHLVSCGHPPPLLLHRDTRAATALVVPEPAPPLGLDAISGSLYLPATFPFGEGDRLMLYTDGVSEARDRSGVFYPLTERVTRWADQEPEVLLHRVVSDLQEYTDGHLDDDMAIVVARRDGKAAVA</sequence>
<keyword evidence="5" id="KW-1185">Reference proteome</keyword>
<dbReference type="Proteomes" id="UP001501563">
    <property type="component" value="Unassembled WGS sequence"/>
</dbReference>
<reference evidence="5" key="1">
    <citation type="journal article" date="2019" name="Int. J. Syst. Evol. Microbiol.">
        <title>The Global Catalogue of Microorganisms (GCM) 10K type strain sequencing project: providing services to taxonomists for standard genome sequencing and annotation.</title>
        <authorList>
            <consortium name="The Broad Institute Genomics Platform"/>
            <consortium name="The Broad Institute Genome Sequencing Center for Infectious Disease"/>
            <person name="Wu L."/>
            <person name="Ma J."/>
        </authorList>
    </citation>
    <scope>NUCLEOTIDE SEQUENCE [LARGE SCALE GENOMIC DNA]</scope>
    <source>
        <strain evidence="5">JCM 16578</strain>
    </source>
</reference>
<comment type="caution">
    <text evidence="4">The sequence shown here is derived from an EMBL/GenBank/DDBJ whole genome shotgun (WGS) entry which is preliminary data.</text>
</comment>
<keyword evidence="2" id="KW-0472">Membrane</keyword>